<dbReference type="OrthoDB" id="9919579at2"/>
<organism evidence="1 2">
    <name type="scientific">Sporolactobacillus nakayamae</name>
    <dbReference type="NCBI Taxonomy" id="269670"/>
    <lineage>
        <taxon>Bacteria</taxon>
        <taxon>Bacillati</taxon>
        <taxon>Bacillota</taxon>
        <taxon>Bacilli</taxon>
        <taxon>Bacillales</taxon>
        <taxon>Sporolactobacillaceae</taxon>
        <taxon>Sporolactobacillus</taxon>
    </lineage>
</organism>
<name>A0A1I2U9D1_9BACL</name>
<proteinExistence type="predicted"/>
<protein>
    <submittedName>
        <fullName evidence="1">Uncharacterized protein</fullName>
    </submittedName>
</protein>
<dbReference type="AlphaFoldDB" id="A0A1I2U9D1"/>
<sequence>MATETLKNNEYNRTFHIKEKDFNDLLDSDPIAVTPSPLIDHLIAQTEEERLLDARKFMEKRKHAR</sequence>
<dbReference type="STRING" id="269670.SAMN02982927_02615"/>
<evidence type="ECO:0000313" key="2">
    <source>
        <dbReference type="Proteomes" id="UP000198752"/>
    </source>
</evidence>
<reference evidence="2" key="1">
    <citation type="submission" date="2016-10" db="EMBL/GenBank/DDBJ databases">
        <authorList>
            <person name="Varghese N."/>
            <person name="Submissions S."/>
        </authorList>
    </citation>
    <scope>NUCLEOTIDE SEQUENCE [LARGE SCALE GENOMIC DNA]</scope>
    <source>
        <strain evidence="2">ATCC 700379</strain>
    </source>
</reference>
<gene>
    <name evidence="1" type="ORF">SAMN02982927_02615</name>
</gene>
<accession>A0A1I2U9D1</accession>
<dbReference type="EMBL" id="FOOY01000019">
    <property type="protein sequence ID" value="SFG73722.1"/>
    <property type="molecule type" value="Genomic_DNA"/>
</dbReference>
<dbReference type="Proteomes" id="UP000198752">
    <property type="component" value="Unassembled WGS sequence"/>
</dbReference>
<evidence type="ECO:0000313" key="1">
    <source>
        <dbReference type="EMBL" id="SFG73722.1"/>
    </source>
</evidence>
<keyword evidence="2" id="KW-1185">Reference proteome</keyword>
<dbReference type="RefSeq" id="WP_143128466.1">
    <property type="nucleotide sequence ID" value="NZ_FOOY01000019.1"/>
</dbReference>